<sequence length="338" mass="36583">MMSTIQNERILLVSRPKGVPTAENFTIDQQPLEEAKEGQLQIQTLYISVDPYMRGRMSEAKSYAASYALNEPVAGGSIGKVLQSNDSRYQEGDIVVGGWGWQRYAVVEADTCRKVDPELAPISTAVGVLGMPGLTAYFGTLRIGNPQPGETLVVSGAGGAVGMLVGQIGKIKGCRVVGISGSEEKNRYLLDELGFDAVINYKDEKPVREALEEACPDGVDIYFDNVGGEISDAVIDLLNTNARIPLCGQISLYNNEKPDIGPRIQPTLLKRTVLLKGFLVGDYAADAAEGLKEMGSWVKEGKIKYRENIVEGFENTPKAFIGLFSGENLGKQLVKVTD</sequence>
<evidence type="ECO:0000313" key="4">
    <source>
        <dbReference type="Proteomes" id="UP000094578"/>
    </source>
</evidence>
<keyword evidence="1" id="KW-0560">Oxidoreductase</keyword>
<dbReference type="Gene3D" id="3.40.50.720">
    <property type="entry name" value="NAD(P)-binding Rossmann-like Domain"/>
    <property type="match status" value="1"/>
</dbReference>
<dbReference type="PATRIC" id="fig|1886670.3.peg.4285"/>
<organism evidence="3 4">
    <name type="scientific">Paenibacillus nuruki</name>
    <dbReference type="NCBI Taxonomy" id="1886670"/>
    <lineage>
        <taxon>Bacteria</taxon>
        <taxon>Bacillati</taxon>
        <taxon>Bacillota</taxon>
        <taxon>Bacilli</taxon>
        <taxon>Bacillales</taxon>
        <taxon>Paenibacillaceae</taxon>
        <taxon>Paenibacillus</taxon>
    </lineage>
</organism>
<dbReference type="STRING" id="1886670.PTI45_04255"/>
<accession>A0A1E3KZR2</accession>
<dbReference type="SUPFAM" id="SSF50129">
    <property type="entry name" value="GroES-like"/>
    <property type="match status" value="1"/>
</dbReference>
<dbReference type="Pfam" id="PF00107">
    <property type="entry name" value="ADH_zinc_N"/>
    <property type="match status" value="1"/>
</dbReference>
<dbReference type="Gene3D" id="3.90.180.10">
    <property type="entry name" value="Medium-chain alcohol dehydrogenases, catalytic domain"/>
    <property type="match status" value="1"/>
</dbReference>
<dbReference type="InterPro" id="IPR041694">
    <property type="entry name" value="ADH_N_2"/>
</dbReference>
<dbReference type="PANTHER" id="PTHR43205:SF7">
    <property type="entry name" value="PROSTAGLANDIN REDUCTASE 1"/>
    <property type="match status" value="1"/>
</dbReference>
<dbReference type="Pfam" id="PF16884">
    <property type="entry name" value="ADH_N_2"/>
    <property type="match status" value="1"/>
</dbReference>
<dbReference type="AlphaFoldDB" id="A0A1E3KZR2"/>
<gene>
    <name evidence="3" type="ORF">PTI45_04255</name>
</gene>
<feature type="domain" description="Enoyl reductase (ER)" evidence="2">
    <location>
        <begin position="21"/>
        <end position="334"/>
    </location>
</feature>
<dbReference type="InterPro" id="IPR036291">
    <property type="entry name" value="NAD(P)-bd_dom_sf"/>
</dbReference>
<evidence type="ECO:0000259" key="2">
    <source>
        <dbReference type="SMART" id="SM00829"/>
    </source>
</evidence>
<dbReference type="GO" id="GO:0016628">
    <property type="term" value="F:oxidoreductase activity, acting on the CH-CH group of donors, NAD or NADP as acceptor"/>
    <property type="evidence" value="ECO:0007669"/>
    <property type="project" value="InterPro"/>
</dbReference>
<dbReference type="SMART" id="SM00829">
    <property type="entry name" value="PKS_ER"/>
    <property type="match status" value="1"/>
</dbReference>
<dbReference type="InterPro" id="IPR045010">
    <property type="entry name" value="MDR_fam"/>
</dbReference>
<dbReference type="Proteomes" id="UP000094578">
    <property type="component" value="Unassembled WGS sequence"/>
</dbReference>
<keyword evidence="4" id="KW-1185">Reference proteome</keyword>
<dbReference type="InterPro" id="IPR020843">
    <property type="entry name" value="ER"/>
</dbReference>
<dbReference type="CDD" id="cd05288">
    <property type="entry name" value="PGDH"/>
    <property type="match status" value="1"/>
</dbReference>
<dbReference type="FunFam" id="3.40.50.720:FF:000121">
    <property type="entry name" value="Prostaglandin reductase 2"/>
    <property type="match status" value="1"/>
</dbReference>
<proteinExistence type="predicted"/>
<comment type="caution">
    <text evidence="3">The sequence shown here is derived from an EMBL/GenBank/DDBJ whole genome shotgun (WGS) entry which is preliminary data.</text>
</comment>
<dbReference type="EMBL" id="MDER01000086">
    <property type="protein sequence ID" value="ODP26415.1"/>
    <property type="molecule type" value="Genomic_DNA"/>
</dbReference>
<name>A0A1E3KZR2_9BACL</name>
<protein>
    <submittedName>
        <fullName evidence="3">NADPH-dependent curcumin reductase</fullName>
    </submittedName>
</protein>
<dbReference type="SUPFAM" id="SSF51735">
    <property type="entry name" value="NAD(P)-binding Rossmann-fold domains"/>
    <property type="match status" value="1"/>
</dbReference>
<dbReference type="InterPro" id="IPR013149">
    <property type="entry name" value="ADH-like_C"/>
</dbReference>
<dbReference type="PANTHER" id="PTHR43205">
    <property type="entry name" value="PROSTAGLANDIN REDUCTASE"/>
    <property type="match status" value="1"/>
</dbReference>
<evidence type="ECO:0000313" key="3">
    <source>
        <dbReference type="EMBL" id="ODP26415.1"/>
    </source>
</evidence>
<dbReference type="InterPro" id="IPR011032">
    <property type="entry name" value="GroES-like_sf"/>
</dbReference>
<evidence type="ECO:0000256" key="1">
    <source>
        <dbReference type="ARBA" id="ARBA00023002"/>
    </source>
</evidence>
<reference evidence="3 4" key="1">
    <citation type="submission" date="2016-08" db="EMBL/GenBank/DDBJ databases">
        <title>Genome sequencing of Paenibacillus sp. TI45-13ar, isolated from Korean traditional nuruk.</title>
        <authorList>
            <person name="Kim S.-J."/>
        </authorList>
    </citation>
    <scope>NUCLEOTIDE SEQUENCE [LARGE SCALE GENOMIC DNA]</scope>
    <source>
        <strain evidence="3 4">TI45-13ar</strain>
    </source>
</reference>